<dbReference type="KEGG" id="bfr:BF1777"/>
<gene>
    <name evidence="1" type="ordered locus">BF1777</name>
</gene>
<protein>
    <submittedName>
        <fullName evidence="1">Uncharacterized protein</fullName>
    </submittedName>
</protein>
<name>Q64VF4_BACFR</name>
<accession>Q64VF4</accession>
<evidence type="ECO:0000313" key="1">
    <source>
        <dbReference type="EMBL" id="BAD48524.1"/>
    </source>
</evidence>
<dbReference type="HOGENOM" id="CLU_2858335_0_0_10"/>
<organism evidence="1 2">
    <name type="scientific">Bacteroides fragilis (strain YCH46)</name>
    <dbReference type="NCBI Taxonomy" id="295405"/>
    <lineage>
        <taxon>Bacteria</taxon>
        <taxon>Pseudomonadati</taxon>
        <taxon>Bacteroidota</taxon>
        <taxon>Bacteroidia</taxon>
        <taxon>Bacteroidales</taxon>
        <taxon>Bacteroidaceae</taxon>
        <taxon>Bacteroides</taxon>
    </lineage>
</organism>
<dbReference type="EMBL" id="AP006841">
    <property type="protein sequence ID" value="BAD48524.1"/>
    <property type="molecule type" value="Genomic_DNA"/>
</dbReference>
<sequence length="64" mass="7568">MQLHIIRISNTSFHLSNLINKDRPCVLYLEMLCKCTINVYDKQVRKDISTLYHLLIYLIPLCCV</sequence>
<reference evidence="1 2" key="1">
    <citation type="journal article" date="2004" name="Proc. Natl. Acad. Sci. U.S.A.">
        <title>Genomic analysis of Bacteroides fragilis reveals extensive DNA inversions regulating cell surface adaptation.</title>
        <authorList>
            <person name="Kuwahara T."/>
            <person name="Yamashita A."/>
            <person name="Hirakawa H."/>
            <person name="Nakayama H."/>
            <person name="Toh H."/>
            <person name="Okada N."/>
            <person name="Kuhara S."/>
            <person name="Hattori M."/>
            <person name="Hayashi T."/>
            <person name="Ohnishi Y."/>
        </authorList>
    </citation>
    <scope>NUCLEOTIDE SEQUENCE [LARGE SCALE GENOMIC DNA]</scope>
    <source>
        <strain evidence="1 2">YCH46</strain>
    </source>
</reference>
<proteinExistence type="predicted"/>
<dbReference type="AlphaFoldDB" id="Q64VF4"/>
<evidence type="ECO:0000313" key="2">
    <source>
        <dbReference type="Proteomes" id="UP000002197"/>
    </source>
</evidence>
<dbReference type="Proteomes" id="UP000002197">
    <property type="component" value="Chromosome"/>
</dbReference>